<dbReference type="SFLD" id="SFLDG01140">
    <property type="entry name" value="C2.B:_Phosphomannomutase_and_P"/>
    <property type="match status" value="1"/>
</dbReference>
<dbReference type="GO" id="GO:0051479">
    <property type="term" value="P:mannosylglycerate biosynthetic process"/>
    <property type="evidence" value="ECO:0007669"/>
    <property type="project" value="InterPro"/>
</dbReference>
<dbReference type="PANTHER" id="PTHR10000">
    <property type="entry name" value="PHOSPHOSERINE PHOSPHATASE"/>
    <property type="match status" value="1"/>
</dbReference>
<proteinExistence type="predicted"/>
<dbReference type="Proteomes" id="UP000051870">
    <property type="component" value="Unassembled WGS sequence"/>
</dbReference>
<name>A0A0P1IAQ5_9RHOB</name>
<evidence type="ECO:0000256" key="3">
    <source>
        <dbReference type="ARBA" id="ARBA00022842"/>
    </source>
</evidence>
<evidence type="ECO:0000313" key="4">
    <source>
        <dbReference type="EMBL" id="CUK02119.1"/>
    </source>
</evidence>
<dbReference type="GO" id="GO:0005829">
    <property type="term" value="C:cytosol"/>
    <property type="evidence" value="ECO:0007669"/>
    <property type="project" value="TreeGrafter"/>
</dbReference>
<dbReference type="PANTHER" id="PTHR10000:SF8">
    <property type="entry name" value="HAD SUPERFAMILY HYDROLASE-LIKE, TYPE 3"/>
    <property type="match status" value="1"/>
</dbReference>
<organism evidence="4 5">
    <name type="scientific">Shimia thalassica</name>
    <dbReference type="NCBI Taxonomy" id="1715693"/>
    <lineage>
        <taxon>Bacteria</taxon>
        <taxon>Pseudomonadati</taxon>
        <taxon>Pseudomonadota</taxon>
        <taxon>Alphaproteobacteria</taxon>
        <taxon>Rhodobacterales</taxon>
        <taxon>Roseobacteraceae</taxon>
    </lineage>
</organism>
<evidence type="ECO:0000313" key="5">
    <source>
        <dbReference type="Proteomes" id="UP000051870"/>
    </source>
</evidence>
<dbReference type="InterPro" id="IPR023214">
    <property type="entry name" value="HAD_sf"/>
</dbReference>
<dbReference type="InterPro" id="IPR006381">
    <property type="entry name" value="HAD-SF-IIB-MPGP"/>
</dbReference>
<keyword evidence="5" id="KW-1185">Reference proteome</keyword>
<dbReference type="RefSeq" id="WP_058311695.1">
    <property type="nucleotide sequence ID" value="NZ_CYTW01000002.1"/>
</dbReference>
<dbReference type="SFLD" id="SFLDG01142">
    <property type="entry name" value="C2.B.2:_Mannosyl-3-phosphoglyc"/>
    <property type="match status" value="1"/>
</dbReference>
<dbReference type="EC" id="3.1.3.70" evidence="4"/>
<keyword evidence="3" id="KW-0460">Magnesium</keyword>
<dbReference type="Gene3D" id="3.40.50.1000">
    <property type="entry name" value="HAD superfamily/HAD-like"/>
    <property type="match status" value="1"/>
</dbReference>
<accession>A0A0P1IAQ5</accession>
<protein>
    <submittedName>
        <fullName evidence="4">Glucosyl-3-phosphoglycerate/mannosyl-3-phosphoglycerate phosphatase</fullName>
        <ecNumber evidence="4">3.1.3.70</ecNumber>
    </submittedName>
</protein>
<dbReference type="AlphaFoldDB" id="A0A0P1IAQ5"/>
<evidence type="ECO:0000256" key="2">
    <source>
        <dbReference type="ARBA" id="ARBA00022801"/>
    </source>
</evidence>
<dbReference type="EMBL" id="CYTW01000002">
    <property type="protein sequence ID" value="CUK02119.1"/>
    <property type="molecule type" value="Genomic_DNA"/>
</dbReference>
<gene>
    <name evidence="4" type="primary">gpgP</name>
    <name evidence="4" type="ORF">PH7735_02535</name>
</gene>
<dbReference type="SFLD" id="SFLDS00003">
    <property type="entry name" value="Haloacid_Dehalogenase"/>
    <property type="match status" value="1"/>
</dbReference>
<dbReference type="GO" id="GO:0050531">
    <property type="term" value="F:mannosyl-3-phosphoglycerate phosphatase activity"/>
    <property type="evidence" value="ECO:0007669"/>
    <property type="project" value="UniProtKB-EC"/>
</dbReference>
<dbReference type="GeneID" id="83881553"/>
<dbReference type="InterPro" id="IPR036412">
    <property type="entry name" value="HAD-like_sf"/>
</dbReference>
<keyword evidence="1" id="KW-0479">Metal-binding</keyword>
<reference evidence="5" key="1">
    <citation type="submission" date="2015-09" db="EMBL/GenBank/DDBJ databases">
        <authorList>
            <person name="Rodrigo-Torres Lidia"/>
            <person name="Arahal R.David."/>
        </authorList>
    </citation>
    <scope>NUCLEOTIDE SEQUENCE [LARGE SCALE GENOMIC DNA]</scope>
    <source>
        <strain evidence="5">CECT 7735</strain>
    </source>
</reference>
<dbReference type="GO" id="GO:0000287">
    <property type="term" value="F:magnesium ion binding"/>
    <property type="evidence" value="ECO:0007669"/>
    <property type="project" value="TreeGrafter"/>
</dbReference>
<dbReference type="Gene3D" id="3.30.980.20">
    <property type="entry name" value="Putative mannosyl-3-phosphoglycerate phosphatase, domain 2"/>
    <property type="match status" value="1"/>
</dbReference>
<evidence type="ECO:0000256" key="1">
    <source>
        <dbReference type="ARBA" id="ARBA00022723"/>
    </source>
</evidence>
<keyword evidence="2 4" id="KW-0378">Hydrolase</keyword>
<dbReference type="SUPFAM" id="SSF56784">
    <property type="entry name" value="HAD-like"/>
    <property type="match status" value="1"/>
</dbReference>
<dbReference type="NCBIfam" id="TIGR01486">
    <property type="entry name" value="HAD-SF-IIB-MPGP"/>
    <property type="match status" value="1"/>
</dbReference>
<dbReference type="STRING" id="1715693.PH7735_02535"/>
<dbReference type="Pfam" id="PF08282">
    <property type="entry name" value="Hydrolase_3"/>
    <property type="match status" value="2"/>
</dbReference>
<sequence length="261" mass="28074">MADFCDLLVFTDLDGTLIDHDTYDFSPAFPALSALKNMSAGLVLASSKTAPEISDLRQKLGVEEWPAIVENGAGLLTPFVQQSPDASQYETVRRVLESLPKDLRSLFLGFGDLSVAQVAQLTGLSHAGAARAKERSFSEPGQWSGTAEQRDAFLAALAQQGVTAQQGGRFLTLSLGTNKVDQMRNLIETYRPRHTIALGDAPNDIAMLEFADLGIVVANPAREPLAPLETENTGGIIRTKKPGPTGWNLAVLEAIDRLART</sequence>